<gene>
    <name evidence="1" type="ORF">BDQ12DRAFT_310300</name>
</gene>
<organism evidence="1 2">
    <name type="scientific">Crucibulum laeve</name>
    <dbReference type="NCBI Taxonomy" id="68775"/>
    <lineage>
        <taxon>Eukaryota</taxon>
        <taxon>Fungi</taxon>
        <taxon>Dikarya</taxon>
        <taxon>Basidiomycota</taxon>
        <taxon>Agaricomycotina</taxon>
        <taxon>Agaricomycetes</taxon>
        <taxon>Agaricomycetidae</taxon>
        <taxon>Agaricales</taxon>
        <taxon>Agaricineae</taxon>
        <taxon>Nidulariaceae</taxon>
        <taxon>Crucibulum</taxon>
    </lineage>
</organism>
<name>A0A5C3LTX3_9AGAR</name>
<sequence>MPFRIFSSSSYLIPLPHSSHNHEIGVFFFFITLPHLQQIAIQCNKYIHPHITYYHHHVTTYIALAAPVSPLVPSFLVYLHLAFASYLYLTSIHIFLGSGGVLNLCSGSSSSDMVPRCIWVSPPHCHYSLRALHTRLDKFKLSRRICVHASTRAERLHRRLVSVRCLRPGISRRQGAAVVENMR</sequence>
<evidence type="ECO:0000313" key="1">
    <source>
        <dbReference type="EMBL" id="TFK35546.1"/>
    </source>
</evidence>
<evidence type="ECO:0000313" key="2">
    <source>
        <dbReference type="Proteomes" id="UP000308652"/>
    </source>
</evidence>
<dbReference type="AlphaFoldDB" id="A0A5C3LTX3"/>
<proteinExistence type="predicted"/>
<dbReference type="Proteomes" id="UP000308652">
    <property type="component" value="Unassembled WGS sequence"/>
</dbReference>
<reference evidence="1 2" key="1">
    <citation type="journal article" date="2019" name="Nat. Ecol. Evol.">
        <title>Megaphylogeny resolves global patterns of mushroom evolution.</title>
        <authorList>
            <person name="Varga T."/>
            <person name="Krizsan K."/>
            <person name="Foldi C."/>
            <person name="Dima B."/>
            <person name="Sanchez-Garcia M."/>
            <person name="Sanchez-Ramirez S."/>
            <person name="Szollosi G.J."/>
            <person name="Szarkandi J.G."/>
            <person name="Papp V."/>
            <person name="Albert L."/>
            <person name="Andreopoulos W."/>
            <person name="Angelini C."/>
            <person name="Antonin V."/>
            <person name="Barry K.W."/>
            <person name="Bougher N.L."/>
            <person name="Buchanan P."/>
            <person name="Buyck B."/>
            <person name="Bense V."/>
            <person name="Catcheside P."/>
            <person name="Chovatia M."/>
            <person name="Cooper J."/>
            <person name="Damon W."/>
            <person name="Desjardin D."/>
            <person name="Finy P."/>
            <person name="Geml J."/>
            <person name="Haridas S."/>
            <person name="Hughes K."/>
            <person name="Justo A."/>
            <person name="Karasinski D."/>
            <person name="Kautmanova I."/>
            <person name="Kiss B."/>
            <person name="Kocsube S."/>
            <person name="Kotiranta H."/>
            <person name="LaButti K.M."/>
            <person name="Lechner B.E."/>
            <person name="Liimatainen K."/>
            <person name="Lipzen A."/>
            <person name="Lukacs Z."/>
            <person name="Mihaltcheva S."/>
            <person name="Morgado L.N."/>
            <person name="Niskanen T."/>
            <person name="Noordeloos M.E."/>
            <person name="Ohm R.A."/>
            <person name="Ortiz-Santana B."/>
            <person name="Ovrebo C."/>
            <person name="Racz N."/>
            <person name="Riley R."/>
            <person name="Savchenko A."/>
            <person name="Shiryaev A."/>
            <person name="Soop K."/>
            <person name="Spirin V."/>
            <person name="Szebenyi C."/>
            <person name="Tomsovsky M."/>
            <person name="Tulloss R.E."/>
            <person name="Uehling J."/>
            <person name="Grigoriev I.V."/>
            <person name="Vagvolgyi C."/>
            <person name="Papp T."/>
            <person name="Martin F.M."/>
            <person name="Miettinen O."/>
            <person name="Hibbett D.S."/>
            <person name="Nagy L.G."/>
        </authorList>
    </citation>
    <scope>NUCLEOTIDE SEQUENCE [LARGE SCALE GENOMIC DNA]</scope>
    <source>
        <strain evidence="1 2">CBS 166.37</strain>
    </source>
</reference>
<protein>
    <submittedName>
        <fullName evidence="1">Uncharacterized protein</fullName>
    </submittedName>
</protein>
<keyword evidence="2" id="KW-1185">Reference proteome</keyword>
<accession>A0A5C3LTX3</accession>
<dbReference type="EMBL" id="ML213620">
    <property type="protein sequence ID" value="TFK35546.1"/>
    <property type="molecule type" value="Genomic_DNA"/>
</dbReference>